<dbReference type="InterPro" id="IPR058923">
    <property type="entry name" value="RCC1-like_dom"/>
</dbReference>
<feature type="repeat" description="RCC1" evidence="2">
    <location>
        <begin position="113"/>
        <end position="174"/>
    </location>
</feature>
<keyword evidence="5" id="KW-1185">Reference proteome</keyword>
<gene>
    <name evidence="4" type="ORF">PHYEVI_LOCUS1825</name>
</gene>
<dbReference type="Gene3D" id="2.130.10.30">
    <property type="entry name" value="Regulator of chromosome condensation 1/beta-lactamase-inhibitor protein II"/>
    <property type="match status" value="2"/>
</dbReference>
<sequence>MNKLERFACTLSKCNKRYISGPKRKYPIDREHEKTLPVFQYNVSKENYRRVFSWGNIHTGALGKGFKKYKEGEKYLKPLYFPKRITLGEQHEVVSATCGFGFTVFSVRNDTSQKLYGTGINTDSQIGYHEVRTGHPLETIFVPQPIHLPFKNPESARVTKLAAGRAHLLVLTDEGLFTLGNNSFGQCGRRVVPDENYGMSNYIHHIENIDGKKIVDVECGQDHSLAVTEDGGVYSCGWGADGQTGLEHYKNCSEFTKVNGDISSEKIVKVSSKSDFVMALNDKGEVFGWGNTEYGQITLPGGDQQISTPHHIKMLDKLGKIKCVATAGAFCLVVNENGQVYSWGYGLLGTGPNVELSKTPVHIPQTLFGRNDFQPDSTVIDVTCGLYHAAAITNLGDLYTWGRNKFGCLGLGDIEDQYFPLKVAIGGIVQKVACGIDHTVAVCKPFI</sequence>
<dbReference type="PANTHER" id="PTHR46337">
    <property type="entry name" value="RCC1-LIKE G EXCHANGING FACTOR-LIKE PROTEIN"/>
    <property type="match status" value="1"/>
</dbReference>
<dbReference type="AlphaFoldDB" id="A0A9N9TFN8"/>
<proteinExistence type="predicted"/>
<dbReference type="Proteomes" id="UP001153712">
    <property type="component" value="Chromosome 10"/>
</dbReference>
<dbReference type="PRINTS" id="PR00633">
    <property type="entry name" value="RCCNDNSATION"/>
</dbReference>
<feature type="repeat" description="RCC1" evidence="2">
    <location>
        <begin position="174"/>
        <end position="230"/>
    </location>
</feature>
<reference evidence="4" key="1">
    <citation type="submission" date="2022-01" db="EMBL/GenBank/DDBJ databases">
        <authorList>
            <person name="King R."/>
        </authorList>
    </citation>
    <scope>NUCLEOTIDE SEQUENCE</scope>
</reference>
<accession>A0A9N9TFN8</accession>
<evidence type="ECO:0000256" key="1">
    <source>
        <dbReference type="ARBA" id="ARBA00022737"/>
    </source>
</evidence>
<dbReference type="GO" id="GO:0005743">
    <property type="term" value="C:mitochondrial inner membrane"/>
    <property type="evidence" value="ECO:0007669"/>
    <property type="project" value="TreeGrafter"/>
</dbReference>
<protein>
    <recommendedName>
        <fullName evidence="3">RCC1-like domain-containing protein</fullName>
    </recommendedName>
</protein>
<dbReference type="OrthoDB" id="70707at2759"/>
<feature type="domain" description="RCC1-like" evidence="3">
    <location>
        <begin position="211"/>
        <end position="444"/>
    </location>
</feature>
<organism evidence="4 5">
    <name type="scientific">Phyllotreta striolata</name>
    <name type="common">Striped flea beetle</name>
    <name type="synonym">Crioceris striolata</name>
    <dbReference type="NCBI Taxonomy" id="444603"/>
    <lineage>
        <taxon>Eukaryota</taxon>
        <taxon>Metazoa</taxon>
        <taxon>Ecdysozoa</taxon>
        <taxon>Arthropoda</taxon>
        <taxon>Hexapoda</taxon>
        <taxon>Insecta</taxon>
        <taxon>Pterygota</taxon>
        <taxon>Neoptera</taxon>
        <taxon>Endopterygota</taxon>
        <taxon>Coleoptera</taxon>
        <taxon>Polyphaga</taxon>
        <taxon>Cucujiformia</taxon>
        <taxon>Chrysomeloidea</taxon>
        <taxon>Chrysomelidae</taxon>
        <taxon>Galerucinae</taxon>
        <taxon>Alticini</taxon>
        <taxon>Phyllotreta</taxon>
    </lineage>
</organism>
<evidence type="ECO:0000259" key="3">
    <source>
        <dbReference type="Pfam" id="PF25390"/>
    </source>
</evidence>
<dbReference type="GO" id="GO:0070131">
    <property type="term" value="P:positive regulation of mitochondrial translation"/>
    <property type="evidence" value="ECO:0007669"/>
    <property type="project" value="TreeGrafter"/>
</dbReference>
<dbReference type="InterPro" id="IPR000408">
    <property type="entry name" value="Reg_chr_condens"/>
</dbReference>
<dbReference type="EMBL" id="OU900103">
    <property type="protein sequence ID" value="CAG9855374.1"/>
    <property type="molecule type" value="Genomic_DNA"/>
</dbReference>
<feature type="repeat" description="RCC1" evidence="2">
    <location>
        <begin position="338"/>
        <end position="395"/>
    </location>
</feature>
<feature type="repeat" description="RCC1" evidence="2">
    <location>
        <begin position="284"/>
        <end position="337"/>
    </location>
</feature>
<dbReference type="InterPro" id="IPR053035">
    <property type="entry name" value="Mitochondrial_GEF_domain"/>
</dbReference>
<evidence type="ECO:0000256" key="2">
    <source>
        <dbReference type="PROSITE-ProRule" id="PRU00235"/>
    </source>
</evidence>
<dbReference type="GO" id="GO:0005085">
    <property type="term" value="F:guanyl-nucleotide exchange factor activity"/>
    <property type="evidence" value="ECO:0007669"/>
    <property type="project" value="TreeGrafter"/>
</dbReference>
<evidence type="ECO:0000313" key="5">
    <source>
        <dbReference type="Proteomes" id="UP001153712"/>
    </source>
</evidence>
<feature type="repeat" description="RCC1" evidence="2">
    <location>
        <begin position="49"/>
        <end position="109"/>
    </location>
</feature>
<evidence type="ECO:0000313" key="4">
    <source>
        <dbReference type="EMBL" id="CAG9855374.1"/>
    </source>
</evidence>
<name>A0A9N9TFN8_PHYSR</name>
<dbReference type="GO" id="GO:0019843">
    <property type="term" value="F:rRNA binding"/>
    <property type="evidence" value="ECO:0007669"/>
    <property type="project" value="TreeGrafter"/>
</dbReference>
<keyword evidence="1" id="KW-0677">Repeat</keyword>
<feature type="repeat" description="RCC1" evidence="2">
    <location>
        <begin position="396"/>
        <end position="445"/>
    </location>
</feature>
<dbReference type="InterPro" id="IPR009091">
    <property type="entry name" value="RCC1/BLIP-II"/>
</dbReference>
<dbReference type="SUPFAM" id="SSF50985">
    <property type="entry name" value="RCC1/BLIP-II"/>
    <property type="match status" value="1"/>
</dbReference>
<dbReference type="PANTHER" id="PTHR46337:SF1">
    <property type="entry name" value="RCC1-LIKE G EXCHANGING FACTOR-LIKE PROTEIN"/>
    <property type="match status" value="1"/>
</dbReference>
<dbReference type="PROSITE" id="PS00626">
    <property type="entry name" value="RCC1_2"/>
    <property type="match status" value="1"/>
</dbReference>
<dbReference type="PROSITE" id="PS50012">
    <property type="entry name" value="RCC1_3"/>
    <property type="match status" value="6"/>
</dbReference>
<dbReference type="Pfam" id="PF25390">
    <property type="entry name" value="WD40_RLD"/>
    <property type="match status" value="1"/>
</dbReference>